<comment type="caution">
    <text evidence="1">The sequence shown here is derived from an EMBL/GenBank/DDBJ whole genome shotgun (WGS) entry which is preliminary data.</text>
</comment>
<organism evidence="1">
    <name type="scientific">marine sediment metagenome</name>
    <dbReference type="NCBI Taxonomy" id="412755"/>
    <lineage>
        <taxon>unclassified sequences</taxon>
        <taxon>metagenomes</taxon>
        <taxon>ecological metagenomes</taxon>
    </lineage>
</organism>
<gene>
    <name evidence="1" type="ORF">LCGC14_1440140</name>
</gene>
<protein>
    <recommendedName>
        <fullName evidence="2">YCII-related domain-containing protein</fullName>
    </recommendedName>
</protein>
<accession>A0A0F9JKW9</accession>
<evidence type="ECO:0008006" key="2">
    <source>
        <dbReference type="Google" id="ProtNLM"/>
    </source>
</evidence>
<name>A0A0F9JKW9_9ZZZZ</name>
<reference evidence="1" key="1">
    <citation type="journal article" date="2015" name="Nature">
        <title>Complex archaea that bridge the gap between prokaryotes and eukaryotes.</title>
        <authorList>
            <person name="Spang A."/>
            <person name="Saw J.H."/>
            <person name="Jorgensen S.L."/>
            <person name="Zaremba-Niedzwiedzka K."/>
            <person name="Martijn J."/>
            <person name="Lind A.E."/>
            <person name="van Eijk R."/>
            <person name="Schleper C."/>
            <person name="Guy L."/>
            <person name="Ettema T.J."/>
        </authorList>
    </citation>
    <scope>NUCLEOTIDE SEQUENCE</scope>
</reference>
<dbReference type="AlphaFoldDB" id="A0A0F9JKW9"/>
<sequence>MGYGLSQGKEITKNGTIELQMDLDAITAYMVFNANNIIEAEKIAQSCPMITSVKIYEVRSD</sequence>
<proteinExistence type="predicted"/>
<evidence type="ECO:0000313" key="1">
    <source>
        <dbReference type="EMBL" id="KKM70494.1"/>
    </source>
</evidence>
<dbReference type="EMBL" id="LAZR01009808">
    <property type="protein sequence ID" value="KKM70494.1"/>
    <property type="molecule type" value="Genomic_DNA"/>
</dbReference>